<protein>
    <submittedName>
        <fullName evidence="2">C2 domain-containing protein</fullName>
    </submittedName>
</protein>
<accession>A0AC34RJ59</accession>
<reference evidence="2" key="1">
    <citation type="submission" date="2022-11" db="UniProtKB">
        <authorList>
            <consortium name="WormBaseParasite"/>
        </authorList>
    </citation>
    <scope>IDENTIFICATION</scope>
</reference>
<evidence type="ECO:0000313" key="2">
    <source>
        <dbReference type="WBParaSite" id="JU765_v2.g7487.t2"/>
    </source>
</evidence>
<evidence type="ECO:0000313" key="1">
    <source>
        <dbReference type="Proteomes" id="UP000887576"/>
    </source>
</evidence>
<sequence length="410" mass="45081">MLGISQSMTKLSGVLESTRVLGGPLRVHLMKNKLNCAESRKSSTDGDDPSIHGLDPKIYTTPTGSVSSYSVPDGAVPNGTVSTSNSWPENEPRPKGLGLIHCTLQHFPVRKRLRVNVLKIEGLAGDLKPELELQPFCKVNLLPGKSSKAQISFVKRGRDAVFNQEFFFDGVPLEELDSKILQIEVLHSSNQKLQKDIEIGEITVPLRDLTQLHSKKEVKIVEELKHKVCGKKAGKINLTTCVSNGVLTVNIIKVEDLPKWGFIGAPDVCVRVTVNQESGKLQNQVKQSRVMKSTCSAVYKESIAFLIQGKMNDLLKTQVIVSVHDFNRTVTGDDVIGSEMIESDFRTVTGDDVIGSVYFGCKESEKAEADQWKSTIEHQGKEIKGTHHLKPPNSGNPDVHVSEAHSDSEE</sequence>
<dbReference type="WBParaSite" id="JU765_v2.g7487.t2">
    <property type="protein sequence ID" value="JU765_v2.g7487.t2"/>
    <property type="gene ID" value="JU765_v2.g7487"/>
</dbReference>
<dbReference type="Proteomes" id="UP000887576">
    <property type="component" value="Unplaced"/>
</dbReference>
<proteinExistence type="predicted"/>
<organism evidence="1 2">
    <name type="scientific">Panagrolaimus sp. JU765</name>
    <dbReference type="NCBI Taxonomy" id="591449"/>
    <lineage>
        <taxon>Eukaryota</taxon>
        <taxon>Metazoa</taxon>
        <taxon>Ecdysozoa</taxon>
        <taxon>Nematoda</taxon>
        <taxon>Chromadorea</taxon>
        <taxon>Rhabditida</taxon>
        <taxon>Tylenchina</taxon>
        <taxon>Panagrolaimomorpha</taxon>
        <taxon>Panagrolaimoidea</taxon>
        <taxon>Panagrolaimidae</taxon>
        <taxon>Panagrolaimus</taxon>
    </lineage>
</organism>
<name>A0AC34RJ59_9BILA</name>